<dbReference type="Gene3D" id="1.10.1200.10">
    <property type="entry name" value="ACP-like"/>
    <property type="match status" value="1"/>
</dbReference>
<evidence type="ECO:0000259" key="5">
    <source>
        <dbReference type="PROSITE" id="PS50075"/>
    </source>
</evidence>
<dbReference type="PANTHER" id="PTHR45527">
    <property type="entry name" value="NONRIBOSOMAL PEPTIDE SYNTHETASE"/>
    <property type="match status" value="1"/>
</dbReference>
<evidence type="ECO:0000256" key="4">
    <source>
        <dbReference type="SAM" id="MobiDB-lite"/>
    </source>
</evidence>
<dbReference type="PANTHER" id="PTHR45527:SF1">
    <property type="entry name" value="FATTY ACID SYNTHASE"/>
    <property type="match status" value="1"/>
</dbReference>
<dbReference type="CDD" id="cd19531">
    <property type="entry name" value="LCL_NRPS-like"/>
    <property type="match status" value="1"/>
</dbReference>
<dbReference type="InterPro" id="IPR020459">
    <property type="entry name" value="AMP-binding"/>
</dbReference>
<dbReference type="RefSeq" id="WP_306060619.1">
    <property type="nucleotide sequence ID" value="NZ_CP120997.1"/>
</dbReference>
<feature type="domain" description="Carrier" evidence="5">
    <location>
        <begin position="982"/>
        <end position="1057"/>
    </location>
</feature>
<dbReference type="Pfam" id="PF00668">
    <property type="entry name" value="Condensation"/>
    <property type="match status" value="1"/>
</dbReference>
<dbReference type="NCBIfam" id="TIGR01733">
    <property type="entry name" value="AA-adenyl-dom"/>
    <property type="match status" value="1"/>
</dbReference>
<dbReference type="InterPro" id="IPR009081">
    <property type="entry name" value="PP-bd_ACP"/>
</dbReference>
<dbReference type="Proteomes" id="UP001239522">
    <property type="component" value="Chromosome"/>
</dbReference>
<evidence type="ECO:0000313" key="7">
    <source>
        <dbReference type="Proteomes" id="UP001239522"/>
    </source>
</evidence>
<keyword evidence="3" id="KW-0597">Phosphoprotein</keyword>
<keyword evidence="7" id="KW-1185">Reference proteome</keyword>
<dbReference type="PROSITE" id="PS00012">
    <property type="entry name" value="PHOSPHOPANTETHEINE"/>
    <property type="match status" value="1"/>
</dbReference>
<evidence type="ECO:0000256" key="2">
    <source>
        <dbReference type="ARBA" id="ARBA00022450"/>
    </source>
</evidence>
<dbReference type="InterPro" id="IPR025110">
    <property type="entry name" value="AMP-bd_C"/>
</dbReference>
<dbReference type="Gene3D" id="3.30.559.30">
    <property type="entry name" value="Nonribosomal peptide synthetase, condensation domain"/>
    <property type="match status" value="1"/>
</dbReference>
<dbReference type="InterPro" id="IPR010071">
    <property type="entry name" value="AA_adenyl_dom"/>
</dbReference>
<dbReference type="InterPro" id="IPR042099">
    <property type="entry name" value="ANL_N_sf"/>
</dbReference>
<evidence type="ECO:0000313" key="6">
    <source>
        <dbReference type="EMBL" id="WLQ37992.1"/>
    </source>
</evidence>
<dbReference type="Pfam" id="PF00550">
    <property type="entry name" value="PP-binding"/>
    <property type="match status" value="1"/>
</dbReference>
<sequence length="1086" mass="113867">MPASDQQPHPSAPGVSGPPAGTHAAAVLSVGQERLWFLDQFEPGDPAYNIPLVLRLTGPLSPEALRAALDAVAGRHDALRSRFPATDGRPYVVVGPPAPVPFDSRDLRGCTDADAAALTGEFTNRAFDLAQGPLLRAALLRTGESAYTFCLVVHHIVADGWSLGLLRSELAALYSAYRSGGGAELSEPPSYLAHAAAERAWLDGAGATAALGHWRQLIDGAEPLALPLERPRPEVPSSRGAYHTRVLRGLGGAVEAFARARRLTPFMVIAAAYQTLLHRCTGQDDFCVGVPTAARTTVDSERTVGYFSSTLVLRADFSGTRSFDTVLRQIRGDWLRALAHGRVPFERLTEELRQDRDTGRTPVFQTLLTVHTQSGGALGEHRFADLVCAEGDGGHTAAKSELSLDVRPDGDDLHAVFGYRTDLLDAEQTARFAARFEVLLRAALEAPGTPVHLLPLLDERESALRRDEAAGPALAPYPPTVLAAIDRAALTAGAPALVGPGESLTRGELADASRALAARLLAHGVRRGGLVAFCLPRGPRPVVAMLAAWRVGAGFLALDQEYPAARLDFMLRDSGAAVLLTADGEPVTGLTSDVPVLSAAPGPGTPAGPLPGPGTEAGPDDPAYVIYTSGSTGTPKGVLVPHRALAARVAWMRQGYGLGESDRVLHSASLSFDTSAEEIFPALASGAVLVTARPGAALGDQLAEPYAAGITVLDLPTPYWHHLVADLGETPWPDTLRLVVLGADQVRAEAVAAWRARFGDTVRLVNSYGPTETAVIATTAELGAADGLRRPPIGRPIGATTLAVLDRNGTPVPPGTPGELVIGGAGVGDGYLGRPGVTARAFVPDPDGPPGARRYRTGDRVRRRADGQLEFLGRLDGQVKVRGFRVEPGEVEAALTALPSVAEAVVSAREDRLVAHVVPAPDTAPPDPARLRAELAAALPPHLVPSAWAVLDRLPLTPNGKVDRAALPDPGAASPGRAAFVPPGTEAEELVADIWRQVLGTGPVGADDDFFDLGGHSLLATRVIARLRASVDLAVPLRTLFTHRTCAAFAEAVEAALTAEIDALSDTAAEELLAAQDALEGSRPRS</sequence>
<feature type="compositionally biased region" description="Low complexity" evidence="4">
    <location>
        <begin position="8"/>
        <end position="20"/>
    </location>
</feature>
<dbReference type="SUPFAM" id="SSF56801">
    <property type="entry name" value="Acetyl-CoA synthetase-like"/>
    <property type="match status" value="1"/>
</dbReference>
<name>A0ABY9HVE9_9ACTN</name>
<evidence type="ECO:0000256" key="1">
    <source>
        <dbReference type="ARBA" id="ARBA00001957"/>
    </source>
</evidence>
<dbReference type="Gene3D" id="3.30.300.30">
    <property type="match status" value="1"/>
</dbReference>
<dbReference type="SMART" id="SM00823">
    <property type="entry name" value="PKS_PP"/>
    <property type="match status" value="1"/>
</dbReference>
<dbReference type="CDD" id="cd05930">
    <property type="entry name" value="A_NRPS"/>
    <property type="match status" value="1"/>
</dbReference>
<proteinExistence type="predicted"/>
<dbReference type="InterPro" id="IPR001242">
    <property type="entry name" value="Condensation_dom"/>
</dbReference>
<dbReference type="Pfam" id="PF00501">
    <property type="entry name" value="AMP-binding"/>
    <property type="match status" value="1"/>
</dbReference>
<dbReference type="InterPro" id="IPR000873">
    <property type="entry name" value="AMP-dep_synth/lig_dom"/>
</dbReference>
<dbReference type="InterPro" id="IPR023213">
    <property type="entry name" value="CAT-like_dom_sf"/>
</dbReference>
<organism evidence="6 7">
    <name type="scientific">Streptomyces castrisilvae</name>
    <dbReference type="NCBI Taxonomy" id="3033811"/>
    <lineage>
        <taxon>Bacteria</taxon>
        <taxon>Bacillati</taxon>
        <taxon>Actinomycetota</taxon>
        <taxon>Actinomycetes</taxon>
        <taxon>Kitasatosporales</taxon>
        <taxon>Streptomycetaceae</taxon>
        <taxon>Streptomyces</taxon>
    </lineage>
</organism>
<dbReference type="Pfam" id="PF13193">
    <property type="entry name" value="AMP-binding_C"/>
    <property type="match status" value="1"/>
</dbReference>
<dbReference type="InterPro" id="IPR006162">
    <property type="entry name" value="Ppantetheine_attach_site"/>
</dbReference>
<dbReference type="SUPFAM" id="SSF47336">
    <property type="entry name" value="ACP-like"/>
    <property type="match status" value="1"/>
</dbReference>
<dbReference type="PROSITE" id="PS00455">
    <property type="entry name" value="AMP_BINDING"/>
    <property type="match status" value="1"/>
</dbReference>
<keyword evidence="2" id="KW-0596">Phosphopantetheine</keyword>
<dbReference type="Gene3D" id="3.30.559.10">
    <property type="entry name" value="Chloramphenicol acetyltransferase-like domain"/>
    <property type="match status" value="1"/>
</dbReference>
<reference evidence="6 7" key="1">
    <citation type="submission" date="2023-03" db="EMBL/GenBank/DDBJ databases">
        <title>Isolation and description of six Streptomyces strains from soil environments, able to metabolize different microbial glucans.</title>
        <authorList>
            <person name="Widen T."/>
            <person name="Larsbrink J."/>
        </authorList>
    </citation>
    <scope>NUCLEOTIDE SEQUENCE [LARGE SCALE GENOMIC DNA]</scope>
    <source>
        <strain evidence="6 7">Mut1</strain>
    </source>
</reference>
<dbReference type="EMBL" id="CP120997">
    <property type="protein sequence ID" value="WLQ37992.1"/>
    <property type="molecule type" value="Genomic_DNA"/>
</dbReference>
<dbReference type="PRINTS" id="PR00154">
    <property type="entry name" value="AMPBINDING"/>
</dbReference>
<dbReference type="InterPro" id="IPR045851">
    <property type="entry name" value="AMP-bd_C_sf"/>
</dbReference>
<dbReference type="SUPFAM" id="SSF52777">
    <property type="entry name" value="CoA-dependent acyltransferases"/>
    <property type="match status" value="2"/>
</dbReference>
<gene>
    <name evidence="6" type="ORF">P8A18_01930</name>
</gene>
<protein>
    <submittedName>
        <fullName evidence="6">Amino acid adenylation domain-containing protein</fullName>
    </submittedName>
</protein>
<dbReference type="Gene3D" id="3.40.50.12780">
    <property type="entry name" value="N-terminal domain of ligase-like"/>
    <property type="match status" value="1"/>
</dbReference>
<dbReference type="InterPro" id="IPR020806">
    <property type="entry name" value="PKS_PP-bd"/>
</dbReference>
<comment type="cofactor">
    <cofactor evidence="1">
        <name>pantetheine 4'-phosphate</name>
        <dbReference type="ChEBI" id="CHEBI:47942"/>
    </cofactor>
</comment>
<dbReference type="InterPro" id="IPR036736">
    <property type="entry name" value="ACP-like_sf"/>
</dbReference>
<evidence type="ECO:0000256" key="3">
    <source>
        <dbReference type="ARBA" id="ARBA00022553"/>
    </source>
</evidence>
<accession>A0ABY9HVE9</accession>
<dbReference type="InterPro" id="IPR020845">
    <property type="entry name" value="AMP-binding_CS"/>
</dbReference>
<feature type="region of interest" description="Disordered" evidence="4">
    <location>
        <begin position="1"/>
        <end position="20"/>
    </location>
</feature>
<dbReference type="PROSITE" id="PS50075">
    <property type="entry name" value="CARRIER"/>
    <property type="match status" value="1"/>
</dbReference>